<evidence type="ECO:0000256" key="1">
    <source>
        <dbReference type="ARBA" id="ARBA00011028"/>
    </source>
</evidence>
<organism evidence="5">
    <name type="scientific">invertebrate metagenome</name>
    <dbReference type="NCBI Taxonomy" id="1711999"/>
    <lineage>
        <taxon>unclassified sequences</taxon>
        <taxon>metagenomes</taxon>
        <taxon>organismal metagenomes</taxon>
    </lineage>
</organism>
<sequence>MRRQVFHEHGAEADITGARTVSLQQLVPLPEDWQGFSRIWTRRRVLVVFFFISFALFALPAAAITKTLQVVVSISPLQALVAGVMFGVGEPKLLVPGGVSPHTYALRPSDALALSAAQVVVLIDPTFETFLSRPLATLASQARVMHVADVPGLQKYPARASWVANAPDSRGADHLGDSHAHHVHTHTHGKTFDPHLWLDPDNARHIVTAVAGVLAEVDPVHAATYQHNAQTIAQDLITLDETLHRELAPVTRHPFIVFHDAYQYLEVHYGLNAVGAATVTPERAPGIRHLSALRERIRTLGVICVFHEPQFPPKIVETIVAGTSVRVGMLDPLGSPGQYAEYAKMMKANARALRACLAPELAHDEEQNTMRSTLNQEHRQHVQSR</sequence>
<protein>
    <submittedName>
        <fullName evidence="5">Zinc ABC transporter, periplasmic-binding protein ZnuA</fullName>
    </submittedName>
</protein>
<comment type="similarity">
    <text evidence="1">Belongs to the bacterial solute-binding protein 9 family.</text>
</comment>
<dbReference type="Gene3D" id="3.40.50.1980">
    <property type="entry name" value="Nitrogenase molybdenum iron protein domain"/>
    <property type="match status" value="2"/>
</dbReference>
<dbReference type="GO" id="GO:0046872">
    <property type="term" value="F:metal ion binding"/>
    <property type="evidence" value="ECO:0007669"/>
    <property type="project" value="InterPro"/>
</dbReference>
<dbReference type="EMBL" id="LR026963">
    <property type="protein sequence ID" value="VBB68697.1"/>
    <property type="molecule type" value="Genomic_DNA"/>
</dbReference>
<accession>A0A484H4P8</accession>
<keyword evidence="3" id="KW-0732">Signal</keyword>
<reference evidence="5" key="1">
    <citation type="submission" date="2018-10" db="EMBL/GenBank/DDBJ databases">
        <authorList>
            <person name="Gruber-Vodicka H."/>
            <person name="Jaeckle O."/>
        </authorList>
    </citation>
    <scope>NUCLEOTIDE SEQUENCE</scope>
</reference>
<evidence type="ECO:0000256" key="2">
    <source>
        <dbReference type="ARBA" id="ARBA00022448"/>
    </source>
</evidence>
<evidence type="ECO:0000313" key="5">
    <source>
        <dbReference type="EMBL" id="VBB68697.1"/>
    </source>
</evidence>
<gene>
    <name evidence="5" type="ORF">RIEGSTA812A_PEG_170</name>
</gene>
<keyword evidence="4" id="KW-0472">Membrane</keyword>
<keyword evidence="4" id="KW-1133">Transmembrane helix</keyword>
<dbReference type="Pfam" id="PF01297">
    <property type="entry name" value="ZnuA"/>
    <property type="match status" value="1"/>
</dbReference>
<evidence type="ECO:0000256" key="4">
    <source>
        <dbReference type="SAM" id="Phobius"/>
    </source>
</evidence>
<proteinExistence type="inferred from homology"/>
<dbReference type="PANTHER" id="PTHR42953:SF3">
    <property type="entry name" value="HIGH-AFFINITY ZINC UPTAKE SYSTEM PROTEIN ZNUA"/>
    <property type="match status" value="1"/>
</dbReference>
<dbReference type="PANTHER" id="PTHR42953">
    <property type="entry name" value="HIGH-AFFINITY ZINC UPTAKE SYSTEM PROTEIN ZNUA-RELATED"/>
    <property type="match status" value="1"/>
</dbReference>
<name>A0A484H4P8_9ZZZZ</name>
<evidence type="ECO:0000256" key="3">
    <source>
        <dbReference type="ARBA" id="ARBA00022729"/>
    </source>
</evidence>
<feature type="transmembrane region" description="Helical" evidence="4">
    <location>
        <begin position="45"/>
        <end position="64"/>
    </location>
</feature>
<dbReference type="AlphaFoldDB" id="A0A484H4P8"/>
<keyword evidence="4" id="KW-0812">Transmembrane</keyword>
<keyword evidence="2" id="KW-0813">Transport</keyword>
<dbReference type="GO" id="GO:0030001">
    <property type="term" value="P:metal ion transport"/>
    <property type="evidence" value="ECO:0007669"/>
    <property type="project" value="InterPro"/>
</dbReference>
<dbReference type="InterPro" id="IPR050492">
    <property type="entry name" value="Bact_metal-bind_prot9"/>
</dbReference>
<dbReference type="SUPFAM" id="SSF53807">
    <property type="entry name" value="Helical backbone' metal receptor"/>
    <property type="match status" value="1"/>
</dbReference>
<dbReference type="InterPro" id="IPR006127">
    <property type="entry name" value="ZnuA-like"/>
</dbReference>